<sequence>MKVYAQYFEFNRLKYRLNTILQFGDSFAHIGNIILANPGSSKPVGNIDEISKDSIKTFFNSFKGRKFNDLNWYKFSVDTTMQVIEKIFNGSYITDNPLQLNGVVQLFNVFNIANPNLGETLASMPKDDNPYIITLDIADFIADKPTYIGFSHDVLYHQDDHIRKFPQNIFESMPPKIKKFYENDIEKTFYHPMYISRAYRKENIQNDLKRFFKIINDFKQ</sequence>
<dbReference type="Proteomes" id="UP000502377">
    <property type="component" value="Chromosome"/>
</dbReference>
<gene>
    <name evidence="1" type="ORF">CRECT_1291</name>
</gene>
<dbReference type="RefSeq" id="WP_002944648.1">
    <property type="nucleotide sequence ID" value="NZ_CP012543.1"/>
</dbReference>
<dbReference type="AlphaFoldDB" id="A0A6G5QNA8"/>
<organism evidence="1 2">
    <name type="scientific">Campylobacter rectus</name>
    <name type="common">Wolinella recta</name>
    <dbReference type="NCBI Taxonomy" id="203"/>
    <lineage>
        <taxon>Bacteria</taxon>
        <taxon>Pseudomonadati</taxon>
        <taxon>Campylobacterota</taxon>
        <taxon>Epsilonproteobacteria</taxon>
        <taxon>Campylobacterales</taxon>
        <taxon>Campylobacteraceae</taxon>
        <taxon>Campylobacter</taxon>
    </lineage>
</organism>
<accession>A0A6G5QNA8</accession>
<reference evidence="1 2" key="1">
    <citation type="submission" date="2016-07" db="EMBL/GenBank/DDBJ databases">
        <title>Comparative genomics of the Campylobacter concisus group.</title>
        <authorList>
            <person name="Miller W.G."/>
            <person name="Yee E."/>
            <person name="Chapman M.H."/>
            <person name="Huynh S."/>
            <person name="Bono J.L."/>
            <person name="On S.L.W."/>
            <person name="StLeger J."/>
            <person name="Foster G."/>
            <person name="Parker C.T."/>
        </authorList>
    </citation>
    <scope>NUCLEOTIDE SEQUENCE [LARGE SCALE GENOMIC DNA]</scope>
    <source>
        <strain evidence="1 2">ATCC 33238</strain>
    </source>
</reference>
<protein>
    <submittedName>
        <fullName evidence="1">Uncharacterized protein</fullName>
    </submittedName>
</protein>
<name>A0A6G5QNA8_CAMRE</name>
<dbReference type="EMBL" id="CP012543">
    <property type="protein sequence ID" value="QCD46946.1"/>
    <property type="molecule type" value="Genomic_DNA"/>
</dbReference>
<proteinExistence type="predicted"/>
<dbReference type="KEGG" id="crx:CRECT_1291"/>
<evidence type="ECO:0000313" key="1">
    <source>
        <dbReference type="EMBL" id="QCD46946.1"/>
    </source>
</evidence>
<evidence type="ECO:0000313" key="2">
    <source>
        <dbReference type="Proteomes" id="UP000502377"/>
    </source>
</evidence>